<dbReference type="AlphaFoldDB" id="A0A6I3S192"/>
<dbReference type="Proteomes" id="UP000462362">
    <property type="component" value="Unassembled WGS sequence"/>
</dbReference>
<dbReference type="EMBL" id="WNCL01000007">
    <property type="protein sequence ID" value="MTU42742.1"/>
    <property type="molecule type" value="Genomic_DNA"/>
</dbReference>
<evidence type="ECO:0008006" key="3">
    <source>
        <dbReference type="Google" id="ProtNLM"/>
    </source>
</evidence>
<sequence>MQSKILLRSLTKISETNKISENIRVRFMRTIPKLFFSVALAGSALVMAGCQTAEPYVSYPYEVTAQNARILKRLDVKDVAVEQVRVVKAMDLECAGNNIPIPGQEGFKTINGAFSNYWRNALMSDLNQAGILNQKNPKVKIYNLIDSVKIQAEPTFLAWRINMELFSSNGHSMKLDVVYNAPTDGLKNMQDGCRRVAETLNKAVKWSVLKAISDPRFEALVEPGLDFTPSMKAQSFQSLFLGEDEDDRWVDKASKKP</sequence>
<reference evidence="1 2" key="1">
    <citation type="journal article" date="2019" name="Nat. Med.">
        <title>A library of human gut bacterial isolates paired with longitudinal multiomics data enables mechanistic microbiome research.</title>
        <authorList>
            <person name="Poyet M."/>
            <person name="Groussin M."/>
            <person name="Gibbons S.M."/>
            <person name="Avila-Pacheco J."/>
            <person name="Jiang X."/>
            <person name="Kearney S.M."/>
            <person name="Perrotta A.R."/>
            <person name="Berdy B."/>
            <person name="Zhao S."/>
            <person name="Lieberman T.D."/>
            <person name="Swanson P.K."/>
            <person name="Smith M."/>
            <person name="Roesemann S."/>
            <person name="Alexander J.E."/>
            <person name="Rich S.A."/>
            <person name="Livny J."/>
            <person name="Vlamakis H."/>
            <person name="Clish C."/>
            <person name="Bullock K."/>
            <person name="Deik A."/>
            <person name="Scott J."/>
            <person name="Pierce K.A."/>
            <person name="Xavier R.J."/>
            <person name="Alm E.J."/>
        </authorList>
    </citation>
    <scope>NUCLEOTIDE SEQUENCE [LARGE SCALE GENOMIC DNA]</scope>
    <source>
        <strain evidence="1 2">BIOML-A2</strain>
    </source>
</reference>
<name>A0A6I3S192_9BURK</name>
<protein>
    <recommendedName>
        <fullName evidence="3">ABC-type transport auxiliary lipoprotein component domain-containing protein</fullName>
    </recommendedName>
</protein>
<proteinExistence type="predicted"/>
<organism evidence="1 2">
    <name type="scientific">Parasutterella excrementihominis</name>
    <dbReference type="NCBI Taxonomy" id="487175"/>
    <lineage>
        <taxon>Bacteria</taxon>
        <taxon>Pseudomonadati</taxon>
        <taxon>Pseudomonadota</taxon>
        <taxon>Betaproteobacteria</taxon>
        <taxon>Burkholderiales</taxon>
        <taxon>Sutterellaceae</taxon>
        <taxon>Parasutterella</taxon>
    </lineage>
</organism>
<evidence type="ECO:0000313" key="1">
    <source>
        <dbReference type="EMBL" id="MTU42742.1"/>
    </source>
</evidence>
<evidence type="ECO:0000313" key="2">
    <source>
        <dbReference type="Proteomes" id="UP000462362"/>
    </source>
</evidence>
<comment type="caution">
    <text evidence="1">The sequence shown here is derived from an EMBL/GenBank/DDBJ whole genome shotgun (WGS) entry which is preliminary data.</text>
</comment>
<accession>A0A6I3S192</accession>
<gene>
    <name evidence="1" type="ORF">GMD42_03700</name>
</gene>